<dbReference type="InterPro" id="IPR005580">
    <property type="entry name" value="DbpA/CsdA_RNA-bd_dom"/>
</dbReference>
<dbReference type="FunFam" id="3.40.50.300:FF:000374">
    <property type="entry name" value="ATP-dependent RNA helicase DeaD"/>
    <property type="match status" value="1"/>
</dbReference>
<keyword evidence="6 10" id="KW-0067">ATP-binding</keyword>
<dbReference type="Pfam" id="PF25399">
    <property type="entry name" value="DeaD_dimer"/>
    <property type="match status" value="1"/>
</dbReference>
<keyword evidence="8 10" id="KW-0346">Stress response</keyword>
<dbReference type="CDD" id="cd18787">
    <property type="entry name" value="SF2_C_DEAD"/>
    <property type="match status" value="1"/>
</dbReference>
<dbReference type="PANTHER" id="PTHR47963:SF8">
    <property type="entry name" value="ATP-DEPENDENT RNA HELICASE DEAD"/>
    <property type="match status" value="1"/>
</dbReference>
<dbReference type="InterPro" id="IPR057325">
    <property type="entry name" value="DeaD_dimer"/>
</dbReference>
<dbReference type="GO" id="GO:0005829">
    <property type="term" value="C:cytosol"/>
    <property type="evidence" value="ECO:0007669"/>
    <property type="project" value="TreeGrafter"/>
</dbReference>
<comment type="catalytic activity">
    <reaction evidence="9 10">
        <text>ATP + H2O = ADP + phosphate + H(+)</text>
        <dbReference type="Rhea" id="RHEA:13065"/>
        <dbReference type="ChEBI" id="CHEBI:15377"/>
        <dbReference type="ChEBI" id="CHEBI:15378"/>
        <dbReference type="ChEBI" id="CHEBI:30616"/>
        <dbReference type="ChEBI" id="CHEBI:43474"/>
        <dbReference type="ChEBI" id="CHEBI:456216"/>
        <dbReference type="EC" id="3.6.4.13"/>
    </reaction>
</comment>
<dbReference type="InterPro" id="IPR050547">
    <property type="entry name" value="DEAD_box_RNA_helicases"/>
</dbReference>
<protein>
    <recommendedName>
        <fullName evidence="10">ATP-dependent RNA helicase DeaD</fullName>
        <ecNumber evidence="10">3.6.4.13</ecNumber>
    </recommendedName>
    <alternativeName>
        <fullName evidence="10">Cold-shock DEAD box protein A</fullName>
    </alternativeName>
</protein>
<keyword evidence="3 10" id="KW-0547">Nucleotide-binding</keyword>
<dbReference type="InterPro" id="IPR014001">
    <property type="entry name" value="Helicase_ATP-bd"/>
</dbReference>
<comment type="similarity">
    <text evidence="10">Belongs to the DEAD box helicase family. DeaD/CsdA subfamily.</text>
</comment>
<feature type="domain" description="DEAD-box RNA helicase Q" evidence="15">
    <location>
        <begin position="5"/>
        <end position="33"/>
    </location>
</feature>
<dbReference type="SMART" id="SM00487">
    <property type="entry name" value="DEXDc"/>
    <property type="match status" value="1"/>
</dbReference>
<dbReference type="GO" id="GO:0070417">
    <property type="term" value="P:cellular response to cold"/>
    <property type="evidence" value="ECO:0007669"/>
    <property type="project" value="InterPro"/>
</dbReference>
<evidence type="ECO:0000256" key="9">
    <source>
        <dbReference type="ARBA" id="ARBA00047984"/>
    </source>
</evidence>
<dbReference type="GO" id="GO:0016887">
    <property type="term" value="F:ATP hydrolysis activity"/>
    <property type="evidence" value="ECO:0007669"/>
    <property type="project" value="RHEA"/>
</dbReference>
<feature type="compositionally biased region" description="Basic and acidic residues" evidence="12">
    <location>
        <begin position="570"/>
        <end position="597"/>
    </location>
</feature>
<gene>
    <name evidence="10" type="primary">deaD</name>
    <name evidence="10" type="synonym">csdA</name>
    <name evidence="16" type="ORF">BKL49_00075</name>
</gene>
<dbReference type="Proteomes" id="UP000188602">
    <property type="component" value="Unassembled WGS sequence"/>
</dbReference>
<evidence type="ECO:0000256" key="12">
    <source>
        <dbReference type="SAM" id="MobiDB-lite"/>
    </source>
</evidence>
<comment type="function">
    <text evidence="10">DEAD-box RNA helicase involved in various cellular processes at low temperature, including ribosome biogenesis, mRNA degradation and translation initiation.</text>
</comment>
<dbReference type="PROSITE" id="PS51195">
    <property type="entry name" value="Q_MOTIF"/>
    <property type="match status" value="1"/>
</dbReference>
<feature type="domain" description="Helicase ATP-binding" evidence="13">
    <location>
        <begin position="36"/>
        <end position="207"/>
    </location>
</feature>
<dbReference type="InterPro" id="IPR000629">
    <property type="entry name" value="RNA-helicase_DEAD-box_CS"/>
</dbReference>
<dbReference type="Pfam" id="PF00270">
    <property type="entry name" value="DEAD"/>
    <property type="match status" value="1"/>
</dbReference>
<keyword evidence="7 10" id="KW-0694">RNA-binding</keyword>
<evidence type="ECO:0000259" key="13">
    <source>
        <dbReference type="PROSITE" id="PS51192"/>
    </source>
</evidence>
<evidence type="ECO:0000256" key="3">
    <source>
        <dbReference type="ARBA" id="ARBA00022741"/>
    </source>
</evidence>
<dbReference type="InterPro" id="IPR012677">
    <property type="entry name" value="Nucleotide-bd_a/b_plait_sf"/>
</dbReference>
<evidence type="ECO:0000259" key="14">
    <source>
        <dbReference type="PROSITE" id="PS51194"/>
    </source>
</evidence>
<dbReference type="OrthoDB" id="9805696at2"/>
<dbReference type="InterPro" id="IPR001650">
    <property type="entry name" value="Helicase_C-like"/>
</dbReference>
<evidence type="ECO:0000256" key="4">
    <source>
        <dbReference type="ARBA" id="ARBA00022801"/>
    </source>
</evidence>
<evidence type="ECO:0000256" key="7">
    <source>
        <dbReference type="ARBA" id="ARBA00022884"/>
    </source>
</evidence>
<feature type="region of interest" description="Disordered" evidence="12">
    <location>
        <begin position="548"/>
        <end position="597"/>
    </location>
</feature>
<dbReference type="GO" id="GO:0003724">
    <property type="term" value="F:RNA helicase activity"/>
    <property type="evidence" value="ECO:0007669"/>
    <property type="project" value="UniProtKB-UniRule"/>
</dbReference>
<dbReference type="RefSeq" id="WP_077422615.1">
    <property type="nucleotide sequence ID" value="NZ_MLHQ01000001.1"/>
</dbReference>
<dbReference type="PANTHER" id="PTHR47963">
    <property type="entry name" value="DEAD-BOX ATP-DEPENDENT RNA HELICASE 47, MITOCHONDRIAL"/>
    <property type="match status" value="1"/>
</dbReference>
<dbReference type="GO" id="GO:0033592">
    <property type="term" value="F:RNA strand annealing activity"/>
    <property type="evidence" value="ECO:0007669"/>
    <property type="project" value="TreeGrafter"/>
</dbReference>
<dbReference type="PROSITE" id="PS00039">
    <property type="entry name" value="DEAD_ATP_HELICASE"/>
    <property type="match status" value="1"/>
</dbReference>
<proteinExistence type="inferred from homology"/>
<dbReference type="SMART" id="SM00490">
    <property type="entry name" value="HELICc"/>
    <property type="match status" value="1"/>
</dbReference>
<dbReference type="GO" id="GO:0005840">
    <property type="term" value="C:ribosome"/>
    <property type="evidence" value="ECO:0007669"/>
    <property type="project" value="TreeGrafter"/>
</dbReference>
<evidence type="ECO:0000256" key="1">
    <source>
        <dbReference type="ARBA" id="ARBA00004496"/>
    </source>
</evidence>
<organism evidence="16 17">
    <name type="scientific">Rodentibacter myodis</name>
    <dbReference type="NCBI Taxonomy" id="1907939"/>
    <lineage>
        <taxon>Bacteria</taxon>
        <taxon>Pseudomonadati</taxon>
        <taxon>Pseudomonadota</taxon>
        <taxon>Gammaproteobacteria</taxon>
        <taxon>Pasteurellales</taxon>
        <taxon>Pasteurellaceae</taxon>
        <taxon>Rodentibacter</taxon>
    </lineage>
</organism>
<evidence type="ECO:0000256" key="11">
    <source>
        <dbReference type="PROSITE-ProRule" id="PRU00552"/>
    </source>
</evidence>
<dbReference type="InterPro" id="IPR027417">
    <property type="entry name" value="P-loop_NTPase"/>
</dbReference>
<keyword evidence="17" id="KW-1185">Reference proteome</keyword>
<evidence type="ECO:0000313" key="17">
    <source>
        <dbReference type="Proteomes" id="UP000188602"/>
    </source>
</evidence>
<dbReference type="InterPro" id="IPR044742">
    <property type="entry name" value="DEAD/DEAH_RhlB"/>
</dbReference>
<feature type="domain" description="Helicase C-terminal" evidence="14">
    <location>
        <begin position="231"/>
        <end position="378"/>
    </location>
</feature>
<dbReference type="GO" id="GO:0006401">
    <property type="term" value="P:RNA catabolic process"/>
    <property type="evidence" value="ECO:0007669"/>
    <property type="project" value="UniProtKB-UniRule"/>
</dbReference>
<comment type="caution">
    <text evidence="16">The sequence shown here is derived from an EMBL/GenBank/DDBJ whole genome shotgun (WGS) entry which is preliminary data.</text>
</comment>
<dbReference type="AlphaFoldDB" id="A0A1V3JTT5"/>
<keyword evidence="5 10" id="KW-0347">Helicase</keyword>
<dbReference type="EMBL" id="MLHQ01000001">
    <property type="protein sequence ID" value="OOF60130.1"/>
    <property type="molecule type" value="Genomic_DNA"/>
</dbReference>
<dbReference type="CDD" id="cd12499">
    <property type="entry name" value="RRM_EcCsdA_like"/>
    <property type="match status" value="1"/>
</dbReference>
<evidence type="ECO:0000256" key="5">
    <source>
        <dbReference type="ARBA" id="ARBA00022806"/>
    </source>
</evidence>
<dbReference type="HAMAP" id="MF_00964">
    <property type="entry name" value="DEAD_helicase_DeaD"/>
    <property type="match status" value="1"/>
</dbReference>
<dbReference type="CDD" id="cd00268">
    <property type="entry name" value="DEADc"/>
    <property type="match status" value="1"/>
</dbReference>
<evidence type="ECO:0000259" key="15">
    <source>
        <dbReference type="PROSITE" id="PS51195"/>
    </source>
</evidence>
<dbReference type="InterPro" id="IPR014014">
    <property type="entry name" value="RNA_helicase_DEAD_Q_motif"/>
</dbReference>
<dbReference type="InterPro" id="IPR028618">
    <property type="entry name" value="DEAD_helicase_DeaD"/>
</dbReference>
<evidence type="ECO:0000256" key="2">
    <source>
        <dbReference type="ARBA" id="ARBA00022490"/>
    </source>
</evidence>
<evidence type="ECO:0000313" key="16">
    <source>
        <dbReference type="EMBL" id="OOF60130.1"/>
    </source>
</evidence>
<dbReference type="Gene3D" id="3.40.50.300">
    <property type="entry name" value="P-loop containing nucleotide triphosphate hydrolases"/>
    <property type="match status" value="2"/>
</dbReference>
<dbReference type="Gene3D" id="3.30.70.330">
    <property type="match status" value="1"/>
</dbReference>
<dbReference type="PROSITE" id="PS51192">
    <property type="entry name" value="HELICASE_ATP_BIND_1"/>
    <property type="match status" value="1"/>
</dbReference>
<dbReference type="PROSITE" id="PS51194">
    <property type="entry name" value="HELICASE_CTER"/>
    <property type="match status" value="1"/>
</dbReference>
<evidence type="ECO:0000256" key="6">
    <source>
        <dbReference type="ARBA" id="ARBA00022840"/>
    </source>
</evidence>
<sequence length="597" mass="67877">MTDKITFNDLGLPEFILKAVSDLGFETPSPIQQACIPHLLNGNDVLGMAQTGSGKTAAFALPLLAQIDTAKKHPQMLVMAPTRELAIQVADACEQFVKHAHGTRIVTLYGGQRYDIQLRALKQGAQVVVGTPGRILDHIRRGTLDLSELRFIVLDEADEMLRMGFIDDVETVMAELPEDHQTALFSATMPEPIRRITKRFMNDPKEVKIKVSNENAPDIEQSCWYVHGVRKNEALLRFLEVEDFDAAIIFARTKTATLDITELLEKNGFRSAALNGDMTQQLREQTLDRLRNGSLDIVVATDVAARGIDIERISLVVNYDITLDAESYIHRIGRTGRAGRSGRALLFVEPRERRLLGNIERLMKKPINEVELPNHLVLQECRRKKFVAKITKQLEHHDLEQYRSLLEDLFTADQDQEDIAAAMLMLLQGKQKLILPPDPPMEKRRRNERDRRENPRSAERRGERKGYGNPQPMDLYRIEVGRMDGVEVRHIVGAIANEGDINSRYIGHIKLYDDHSTVELPQGMPKELLQQFGKTRVLNKQMQMSFLGAVKSDNHRGGDDFGGKRRGGRGRNERGERKFNEKNNRTFSEKSRRDRRS</sequence>
<evidence type="ECO:0000256" key="10">
    <source>
        <dbReference type="HAMAP-Rule" id="MF_00964"/>
    </source>
</evidence>
<feature type="compositionally biased region" description="Basic and acidic residues" evidence="12">
    <location>
        <begin position="440"/>
        <end position="466"/>
    </location>
</feature>
<dbReference type="FunFam" id="3.40.50.300:FF:000108">
    <property type="entry name" value="ATP-dependent RNA helicase RhlE"/>
    <property type="match status" value="1"/>
</dbReference>
<dbReference type="GO" id="GO:0005524">
    <property type="term" value="F:ATP binding"/>
    <property type="evidence" value="ECO:0007669"/>
    <property type="project" value="UniProtKB-UniRule"/>
</dbReference>
<dbReference type="EC" id="3.6.4.13" evidence="10"/>
<keyword evidence="4 10" id="KW-0378">Hydrolase</keyword>
<dbReference type="FunFam" id="3.30.70.330:FF:000068">
    <property type="entry name" value="ATP-dependent RNA helicase DeaD"/>
    <property type="match status" value="1"/>
</dbReference>
<feature type="region of interest" description="Disordered" evidence="12">
    <location>
        <begin position="434"/>
        <end position="473"/>
    </location>
</feature>
<feature type="compositionally biased region" description="Basic and acidic residues" evidence="12">
    <location>
        <begin position="552"/>
        <end position="563"/>
    </location>
</feature>
<reference evidence="16 17" key="1">
    <citation type="submission" date="2016-10" db="EMBL/GenBank/DDBJ databases">
        <title>Rodentibacter gen. nov. and new species.</title>
        <authorList>
            <person name="Christensen H."/>
        </authorList>
    </citation>
    <scope>NUCLEOTIDE SEQUENCE [LARGE SCALE GENOMIC DNA]</scope>
    <source>
        <strain evidence="16 17">Ac151</strain>
    </source>
</reference>
<dbReference type="GO" id="GO:0000027">
    <property type="term" value="P:ribosomal large subunit assembly"/>
    <property type="evidence" value="ECO:0007669"/>
    <property type="project" value="UniProtKB-UniRule"/>
</dbReference>
<dbReference type="STRING" id="1907939.BKL49_00075"/>
<dbReference type="SUPFAM" id="SSF52540">
    <property type="entry name" value="P-loop containing nucleoside triphosphate hydrolases"/>
    <property type="match status" value="2"/>
</dbReference>
<dbReference type="InterPro" id="IPR034415">
    <property type="entry name" value="CsdA_RRM"/>
</dbReference>
<accession>A0A1V3JTT5</accession>
<evidence type="ECO:0000256" key="8">
    <source>
        <dbReference type="ARBA" id="ARBA00023016"/>
    </source>
</evidence>
<comment type="subcellular location">
    <subcellularLocation>
        <location evidence="1 10">Cytoplasm</location>
    </subcellularLocation>
</comment>
<feature type="short sequence motif" description="Q motif" evidence="11">
    <location>
        <begin position="5"/>
        <end position="33"/>
    </location>
</feature>
<dbReference type="Pfam" id="PF03880">
    <property type="entry name" value="DbpA"/>
    <property type="match status" value="1"/>
</dbReference>
<dbReference type="Pfam" id="PF00271">
    <property type="entry name" value="Helicase_C"/>
    <property type="match status" value="1"/>
</dbReference>
<name>A0A1V3JTT5_9PAST</name>
<dbReference type="InterPro" id="IPR011545">
    <property type="entry name" value="DEAD/DEAH_box_helicase_dom"/>
</dbReference>
<keyword evidence="2 10" id="KW-0963">Cytoplasm</keyword>